<dbReference type="GO" id="GO:1990904">
    <property type="term" value="C:ribonucleoprotein complex"/>
    <property type="evidence" value="ECO:0007669"/>
    <property type="project" value="InterPro"/>
</dbReference>
<proteinExistence type="evidence at transcript level"/>
<evidence type="ECO:0000256" key="4">
    <source>
        <dbReference type="PROSITE-ProRule" id="PRU00176"/>
    </source>
</evidence>
<dbReference type="InterPro" id="IPR006548">
    <property type="entry name" value="ELAD_HU_SF"/>
</dbReference>
<name>A0A8F2ZCT8_OWEFU</name>
<dbReference type="Gene3D" id="3.30.70.330">
    <property type="match status" value="3"/>
</dbReference>
<evidence type="ECO:0000256" key="5">
    <source>
        <dbReference type="SAM" id="MobiDB-lite"/>
    </source>
</evidence>
<feature type="domain" description="RRM" evidence="6">
    <location>
        <begin position="32"/>
        <end position="110"/>
    </location>
</feature>
<dbReference type="EMBL" id="MW495255">
    <property type="protein sequence ID" value="QWY04387.1"/>
    <property type="molecule type" value="mRNA"/>
</dbReference>
<keyword evidence="3 4" id="KW-0694">RNA-binding</keyword>
<organism evidence="7">
    <name type="scientific">Owenia fusiformis</name>
    <name type="common">Polychaete worm</name>
    <dbReference type="NCBI Taxonomy" id="6347"/>
    <lineage>
        <taxon>Eukaryota</taxon>
        <taxon>Metazoa</taxon>
        <taxon>Spiralia</taxon>
        <taxon>Lophotrochozoa</taxon>
        <taxon>Annelida</taxon>
        <taxon>Polychaeta</taxon>
        <taxon>Sedentaria</taxon>
        <taxon>Canalipalpata</taxon>
        <taxon>Sabellida</taxon>
        <taxon>Oweniida</taxon>
        <taxon>Oweniidae</taxon>
        <taxon>Owenia</taxon>
    </lineage>
</organism>
<comment type="similarity">
    <text evidence="1">Belongs to the RRM elav family.</text>
</comment>
<dbReference type="FunFam" id="3.30.70.330:FF:000383">
    <property type="entry name" value="Sex lethal, isoform D"/>
    <property type="match status" value="1"/>
</dbReference>
<feature type="domain" description="RRM" evidence="6">
    <location>
        <begin position="117"/>
        <end position="197"/>
    </location>
</feature>
<evidence type="ECO:0000259" key="6">
    <source>
        <dbReference type="PROSITE" id="PS50102"/>
    </source>
</evidence>
<dbReference type="InterPro" id="IPR000504">
    <property type="entry name" value="RRM_dom"/>
</dbReference>
<dbReference type="SUPFAM" id="SSF54928">
    <property type="entry name" value="RNA-binding domain, RBD"/>
    <property type="match status" value="2"/>
</dbReference>
<dbReference type="AlphaFoldDB" id="A0A8F2ZCT8"/>
<dbReference type="SMART" id="SM00360">
    <property type="entry name" value="RRM"/>
    <property type="match status" value="3"/>
</dbReference>
<dbReference type="Pfam" id="PF00076">
    <property type="entry name" value="RRM_1"/>
    <property type="match status" value="3"/>
</dbReference>
<feature type="compositionally biased region" description="Basic and acidic residues" evidence="5">
    <location>
        <begin position="1"/>
        <end position="10"/>
    </location>
</feature>
<accession>A0A8F2ZCT8</accession>
<gene>
    <name evidence="7" type="primary">elav2</name>
</gene>
<protein>
    <submittedName>
        <fullName evidence="7">Elav2</fullName>
    </submittedName>
</protein>
<reference evidence="7" key="1">
    <citation type="journal article" date="2021" name="Evodevo">
        <title>Early embryogenesis and organogenesis in the annelid Owenia fusiformis.</title>
        <authorList>
            <person name="Carrillo-Baltodano A.M."/>
            <person name="Seudre O."/>
            <person name="Guynes K."/>
            <person name="Martin-Duran J.M."/>
        </authorList>
    </citation>
    <scope>NUCLEOTIDE SEQUENCE</scope>
</reference>
<feature type="domain" description="RRM" evidence="6">
    <location>
        <begin position="301"/>
        <end position="378"/>
    </location>
</feature>
<dbReference type="GO" id="GO:0003729">
    <property type="term" value="F:mRNA binding"/>
    <property type="evidence" value="ECO:0007669"/>
    <property type="project" value="UniProtKB-ARBA"/>
</dbReference>
<dbReference type="InterPro" id="IPR002343">
    <property type="entry name" value="Hud_Sxl_RNA"/>
</dbReference>
<dbReference type="PANTHER" id="PTHR10352">
    <property type="entry name" value="EUKARYOTIC TRANSLATION INITIATION FACTOR 3 SUBUNIT G"/>
    <property type="match status" value="1"/>
</dbReference>
<keyword evidence="2" id="KW-0677">Repeat</keyword>
<evidence type="ECO:0000313" key="7">
    <source>
        <dbReference type="EMBL" id="QWY04387.1"/>
    </source>
</evidence>
<dbReference type="PROSITE" id="PS50102">
    <property type="entry name" value="RRM"/>
    <property type="match status" value="3"/>
</dbReference>
<dbReference type="GO" id="GO:0009967">
    <property type="term" value="P:positive regulation of signal transduction"/>
    <property type="evidence" value="ECO:0007669"/>
    <property type="project" value="UniProtKB-ARBA"/>
</dbReference>
<sequence length="378" mass="41142">MMNAGTKKDIQPLMKPGTSGPHTNGKSSEGKTCLIVNYLPQTLTDREFQSMFVSVGPVKQTRIMRDKETGYSFGFGFVDYHDPADAAQAIDVLNGLKLQNKTLKVAYSRDGSDTKGANLFIRNIPRNFDDTMLHDLFSNFGDVVQSRLVRDSITQLPKGVGFVLYDNRKQAEAALEALNNTQPAGFKEPLLVSFAQDNSKKVRPPPQRNFPIVGGGGGYAADTGYYGNQQQLFGAGAGRGGFHQGTTARGRGYGLGGPMRGAANTTNMAAQGLHTNRFNPLSQSLPLTHTAMIGTESAAGHVLFVYNIGTDATDTTLFQLFSPYGAILKVNTIIDKDKEQCKGYGFVTMRNYEEACEAVQALNGYMFTQKPLQVSFKQ</sequence>
<dbReference type="NCBIfam" id="TIGR01661">
    <property type="entry name" value="ELAV_HUD_SF"/>
    <property type="match status" value="1"/>
</dbReference>
<dbReference type="PRINTS" id="PR00961">
    <property type="entry name" value="HUDSXLRNA"/>
</dbReference>
<dbReference type="InterPro" id="IPR012677">
    <property type="entry name" value="Nucleotide-bd_a/b_plait_sf"/>
</dbReference>
<dbReference type="GO" id="GO:0005737">
    <property type="term" value="C:cytoplasm"/>
    <property type="evidence" value="ECO:0007669"/>
    <property type="project" value="UniProtKB-ARBA"/>
</dbReference>
<dbReference type="GO" id="GO:0010629">
    <property type="term" value="P:negative regulation of gene expression"/>
    <property type="evidence" value="ECO:0007669"/>
    <property type="project" value="UniProtKB-ARBA"/>
</dbReference>
<feature type="region of interest" description="Disordered" evidence="5">
    <location>
        <begin position="1"/>
        <end position="28"/>
    </location>
</feature>
<dbReference type="InterPro" id="IPR035979">
    <property type="entry name" value="RBD_domain_sf"/>
</dbReference>
<evidence type="ECO:0000256" key="2">
    <source>
        <dbReference type="ARBA" id="ARBA00022737"/>
    </source>
</evidence>
<evidence type="ECO:0000256" key="1">
    <source>
        <dbReference type="ARBA" id="ARBA00006266"/>
    </source>
</evidence>
<evidence type="ECO:0000256" key="3">
    <source>
        <dbReference type="ARBA" id="ARBA00022884"/>
    </source>
</evidence>